<feature type="transmembrane region" description="Helical" evidence="6">
    <location>
        <begin position="299"/>
        <end position="321"/>
    </location>
</feature>
<feature type="transmembrane region" description="Helical" evidence="6">
    <location>
        <begin position="205"/>
        <end position="230"/>
    </location>
</feature>
<dbReference type="InterPro" id="IPR036259">
    <property type="entry name" value="MFS_trans_sf"/>
</dbReference>
<accession>A0A2T6BB91</accession>
<evidence type="ECO:0000256" key="3">
    <source>
        <dbReference type="ARBA" id="ARBA00022692"/>
    </source>
</evidence>
<feature type="transmembrane region" description="Helical" evidence="6">
    <location>
        <begin position="101"/>
        <end position="122"/>
    </location>
</feature>
<dbReference type="PANTHER" id="PTHR43124">
    <property type="entry name" value="PURINE EFFLUX PUMP PBUE"/>
    <property type="match status" value="1"/>
</dbReference>
<feature type="transmembrane region" description="Helical" evidence="6">
    <location>
        <begin position="274"/>
        <end position="293"/>
    </location>
</feature>
<dbReference type="RefSeq" id="WP_108127011.1">
    <property type="nucleotide sequence ID" value="NZ_QBKP01000001.1"/>
</dbReference>
<feature type="transmembrane region" description="Helical" evidence="6">
    <location>
        <begin position="45"/>
        <end position="68"/>
    </location>
</feature>
<dbReference type="GO" id="GO:0005886">
    <property type="term" value="C:plasma membrane"/>
    <property type="evidence" value="ECO:0007669"/>
    <property type="project" value="UniProtKB-SubCell"/>
</dbReference>
<keyword evidence="4 6" id="KW-1133">Transmembrane helix</keyword>
<evidence type="ECO:0000256" key="1">
    <source>
        <dbReference type="ARBA" id="ARBA00004651"/>
    </source>
</evidence>
<dbReference type="Pfam" id="PF07690">
    <property type="entry name" value="MFS_1"/>
    <property type="match status" value="1"/>
</dbReference>
<dbReference type="OrthoDB" id="6095882at2"/>
<protein>
    <submittedName>
        <fullName evidence="8">Putative MFS family arabinose efflux permease</fullName>
    </submittedName>
</protein>
<dbReference type="EMBL" id="QBKP01000001">
    <property type="protein sequence ID" value="PTX53345.1"/>
    <property type="molecule type" value="Genomic_DNA"/>
</dbReference>
<dbReference type="GO" id="GO:0022857">
    <property type="term" value="F:transmembrane transporter activity"/>
    <property type="evidence" value="ECO:0007669"/>
    <property type="project" value="InterPro"/>
</dbReference>
<evidence type="ECO:0000313" key="9">
    <source>
        <dbReference type="Proteomes" id="UP000244224"/>
    </source>
</evidence>
<evidence type="ECO:0000256" key="2">
    <source>
        <dbReference type="ARBA" id="ARBA00022475"/>
    </source>
</evidence>
<feature type="domain" description="Major facilitator superfamily (MFS) profile" evidence="7">
    <location>
        <begin position="5"/>
        <end position="390"/>
    </location>
</feature>
<dbReference type="Proteomes" id="UP000244224">
    <property type="component" value="Unassembled WGS sequence"/>
</dbReference>
<evidence type="ECO:0000313" key="8">
    <source>
        <dbReference type="EMBL" id="PTX53345.1"/>
    </source>
</evidence>
<organism evidence="8 9">
    <name type="scientific">Gemmobacter caeni</name>
    <dbReference type="NCBI Taxonomy" id="589035"/>
    <lineage>
        <taxon>Bacteria</taxon>
        <taxon>Pseudomonadati</taxon>
        <taxon>Pseudomonadota</taxon>
        <taxon>Alphaproteobacteria</taxon>
        <taxon>Rhodobacterales</taxon>
        <taxon>Paracoccaceae</taxon>
        <taxon>Gemmobacter</taxon>
    </lineage>
</organism>
<comment type="caution">
    <text evidence="8">The sequence shown here is derived from an EMBL/GenBank/DDBJ whole genome shotgun (WGS) entry which is preliminary data.</text>
</comment>
<proteinExistence type="predicted"/>
<feature type="transmembrane region" description="Helical" evidence="6">
    <location>
        <begin position="242"/>
        <end position="267"/>
    </location>
</feature>
<gene>
    <name evidence="8" type="ORF">C8N34_101260</name>
</gene>
<dbReference type="PROSITE" id="PS50850">
    <property type="entry name" value="MFS"/>
    <property type="match status" value="1"/>
</dbReference>
<feature type="transmembrane region" description="Helical" evidence="6">
    <location>
        <begin position="164"/>
        <end position="184"/>
    </location>
</feature>
<keyword evidence="5 6" id="KW-0472">Membrane</keyword>
<evidence type="ECO:0000256" key="6">
    <source>
        <dbReference type="SAM" id="Phobius"/>
    </source>
</evidence>
<dbReference type="PANTHER" id="PTHR43124:SF3">
    <property type="entry name" value="CHLORAMPHENICOL EFFLUX PUMP RV0191"/>
    <property type="match status" value="1"/>
</dbReference>
<feature type="transmembrane region" description="Helical" evidence="6">
    <location>
        <begin position="131"/>
        <end position="152"/>
    </location>
</feature>
<feature type="transmembrane region" description="Helical" evidence="6">
    <location>
        <begin position="75"/>
        <end position="95"/>
    </location>
</feature>
<sequence length="401" mass="40695">MKTHSAFWLVLALWGAGLGAAAQFGKIGVIFDLAPGLYPGAGPLALGLFVSVVGVPGLIFGTTAGLLVQGAGYRRVLVVALLAGAVLSLVESLFPPLAVMLALRVLEGLSHLAIVIAAPVMIAQTAPPARLGLAMALWSTFFAFTFTALALLGRPLADAAGPGALLLAHAGWMAAFAALLWRMLPADPPRPRTPRFPGGVLRAHLAIYASPFIAAPATGFVCYTATYVALLTLLPPLAGEGLHAVMASLLPLVSIAGSLTLGVWLMGRLGAVRVVMLGFALAVIGAAALWLGWPSEALLLGASLWIGAALGLVQGASFAAVPALNASAGDRTLAAGAIAQLGNVGTTLGTPLLSALILAHGVMAVPAFVALCSATGIALHLVQSWRRGRQTRSIAPPPACQ</sequence>
<reference evidence="8 9" key="1">
    <citation type="submission" date="2018-04" db="EMBL/GenBank/DDBJ databases">
        <title>Genomic Encyclopedia of Archaeal and Bacterial Type Strains, Phase II (KMG-II): from individual species to whole genera.</title>
        <authorList>
            <person name="Goeker M."/>
        </authorList>
    </citation>
    <scope>NUCLEOTIDE SEQUENCE [LARGE SCALE GENOMIC DNA]</scope>
    <source>
        <strain evidence="8 9">DSM 21823</strain>
    </source>
</reference>
<keyword evidence="2" id="KW-1003">Cell membrane</keyword>
<evidence type="ECO:0000259" key="7">
    <source>
        <dbReference type="PROSITE" id="PS50850"/>
    </source>
</evidence>
<evidence type="ECO:0000256" key="5">
    <source>
        <dbReference type="ARBA" id="ARBA00023136"/>
    </source>
</evidence>
<dbReference type="Gene3D" id="1.20.1250.20">
    <property type="entry name" value="MFS general substrate transporter like domains"/>
    <property type="match status" value="1"/>
</dbReference>
<dbReference type="AlphaFoldDB" id="A0A2T6BB91"/>
<evidence type="ECO:0000256" key="4">
    <source>
        <dbReference type="ARBA" id="ARBA00022989"/>
    </source>
</evidence>
<keyword evidence="9" id="KW-1185">Reference proteome</keyword>
<feature type="transmembrane region" description="Helical" evidence="6">
    <location>
        <begin position="333"/>
        <end position="357"/>
    </location>
</feature>
<dbReference type="SUPFAM" id="SSF103473">
    <property type="entry name" value="MFS general substrate transporter"/>
    <property type="match status" value="1"/>
</dbReference>
<dbReference type="InterPro" id="IPR020846">
    <property type="entry name" value="MFS_dom"/>
</dbReference>
<dbReference type="InterPro" id="IPR050189">
    <property type="entry name" value="MFS_Efflux_Transporters"/>
</dbReference>
<name>A0A2T6BB91_9RHOB</name>
<feature type="transmembrane region" description="Helical" evidence="6">
    <location>
        <begin position="363"/>
        <end position="382"/>
    </location>
</feature>
<comment type="subcellular location">
    <subcellularLocation>
        <location evidence="1">Cell membrane</location>
        <topology evidence="1">Multi-pass membrane protein</topology>
    </subcellularLocation>
</comment>
<dbReference type="InterPro" id="IPR011701">
    <property type="entry name" value="MFS"/>
</dbReference>
<keyword evidence="3 6" id="KW-0812">Transmembrane</keyword>